<keyword evidence="8 9" id="KW-0472">Membrane</keyword>
<dbReference type="GO" id="GO:0006865">
    <property type="term" value="P:amino acid transport"/>
    <property type="evidence" value="ECO:0007669"/>
    <property type="project" value="UniProtKB-KW"/>
</dbReference>
<evidence type="ECO:0000256" key="1">
    <source>
        <dbReference type="ARBA" id="ARBA00004651"/>
    </source>
</evidence>
<evidence type="ECO:0000256" key="9">
    <source>
        <dbReference type="RuleBase" id="RU363032"/>
    </source>
</evidence>
<keyword evidence="3 9" id="KW-0813">Transport</keyword>
<accession>A0A0A5GE33</accession>
<dbReference type="OrthoDB" id="9805999at2"/>
<evidence type="ECO:0000256" key="8">
    <source>
        <dbReference type="ARBA" id="ARBA00023136"/>
    </source>
</evidence>
<comment type="subcellular location">
    <subcellularLocation>
        <location evidence="1 9">Cell membrane</location>
        <topology evidence="1 9">Multi-pass membrane protein</topology>
    </subcellularLocation>
</comment>
<dbReference type="CDD" id="cd06261">
    <property type="entry name" value="TM_PBP2"/>
    <property type="match status" value="1"/>
</dbReference>
<feature type="domain" description="ABC transmembrane type-1" evidence="10">
    <location>
        <begin position="87"/>
        <end position="379"/>
    </location>
</feature>
<comment type="similarity">
    <text evidence="2">Belongs to the binding-protein-dependent transport system permease family. HisMQ subfamily.</text>
</comment>
<reference evidence="11 12" key="1">
    <citation type="submission" date="2013-08" db="EMBL/GenBank/DDBJ databases">
        <authorList>
            <person name="Huang J."/>
            <person name="Wang G."/>
        </authorList>
    </citation>
    <scope>NUCLEOTIDE SEQUENCE [LARGE SCALE GENOMIC DNA]</scope>
    <source>
        <strain evidence="11 12">BH030004</strain>
    </source>
</reference>
<dbReference type="EMBL" id="AVPF01000015">
    <property type="protein sequence ID" value="KGX89458.1"/>
    <property type="molecule type" value="Genomic_DNA"/>
</dbReference>
<keyword evidence="7 9" id="KW-1133">Transmembrane helix</keyword>
<feature type="transmembrane region" description="Helical" evidence="9">
    <location>
        <begin position="361"/>
        <end position="379"/>
    </location>
</feature>
<evidence type="ECO:0000256" key="5">
    <source>
        <dbReference type="ARBA" id="ARBA00022692"/>
    </source>
</evidence>
<feature type="transmembrane region" description="Helical" evidence="9">
    <location>
        <begin position="21"/>
        <end position="39"/>
    </location>
</feature>
<dbReference type="NCBIfam" id="TIGR01726">
    <property type="entry name" value="HEQRo_perm_3TM"/>
    <property type="match status" value="1"/>
</dbReference>
<dbReference type="InterPro" id="IPR000515">
    <property type="entry name" value="MetI-like"/>
</dbReference>
<dbReference type="InterPro" id="IPR010065">
    <property type="entry name" value="AA_ABC_transptr_permease_3TM"/>
</dbReference>
<evidence type="ECO:0000256" key="7">
    <source>
        <dbReference type="ARBA" id="ARBA00022989"/>
    </source>
</evidence>
<evidence type="ECO:0000256" key="4">
    <source>
        <dbReference type="ARBA" id="ARBA00022475"/>
    </source>
</evidence>
<evidence type="ECO:0000256" key="3">
    <source>
        <dbReference type="ARBA" id="ARBA00022448"/>
    </source>
</evidence>
<evidence type="ECO:0000256" key="6">
    <source>
        <dbReference type="ARBA" id="ARBA00022970"/>
    </source>
</evidence>
<dbReference type="InterPro" id="IPR043429">
    <property type="entry name" value="ArtM/GltK/GlnP/TcyL/YhdX-like"/>
</dbReference>
<dbReference type="Gene3D" id="1.10.3720.10">
    <property type="entry name" value="MetI-like"/>
    <property type="match status" value="2"/>
</dbReference>
<evidence type="ECO:0000259" key="10">
    <source>
        <dbReference type="PROSITE" id="PS50928"/>
    </source>
</evidence>
<dbReference type="STRING" id="1385511.GCA_000425225_00509"/>
<sequence>MKKDIADVPTPFWRNKKVIPFLAQGIFAVIIAISLLFLFSNALDGLRQMGISLGFDFLKSSASFGISESLIDYTPESSYGTAFLVGVLNTLRVSFFGIIIASLIGLVVGISRLSNNWLVNKTASIYVEIFRNTPLLVQISIWYFAVFLPLPRIEESTRFLFSYFSNRGSAIPWFQATSGTLVWVLLFAVGVIASVIVWKLRLKKQIETGENKRPGVWAIGVVILSLVIAFLATFQAPFNITLPTVEGRSFMGGLRLSPEFLAILLGLVIYTSTYIGEIVRGGIQSVQKGQVEAAKALGLKPSTTMRLVIFPQAIRVIIPPVTSQYLNLIKNSSLAIAVGYQEVVSVGETINNQTGKAIESVTIMILVYLTFSLLTSFFMNQFNKRSQIVER</sequence>
<dbReference type="SUPFAM" id="SSF161098">
    <property type="entry name" value="MetI-like"/>
    <property type="match status" value="1"/>
</dbReference>
<dbReference type="PANTHER" id="PTHR30614:SF37">
    <property type="entry name" value="AMINO-ACID ABC TRANSPORTER PERMEASE PROTEIN YHDX-RELATED"/>
    <property type="match status" value="1"/>
</dbReference>
<evidence type="ECO:0000256" key="2">
    <source>
        <dbReference type="ARBA" id="ARBA00010072"/>
    </source>
</evidence>
<feature type="transmembrane region" description="Helical" evidence="9">
    <location>
        <begin position="135"/>
        <end position="153"/>
    </location>
</feature>
<keyword evidence="12" id="KW-1185">Reference proteome</keyword>
<dbReference type="AlphaFoldDB" id="A0A0A5GE33"/>
<dbReference type="PROSITE" id="PS50928">
    <property type="entry name" value="ABC_TM1"/>
    <property type="match status" value="1"/>
</dbReference>
<feature type="transmembrane region" description="Helical" evidence="9">
    <location>
        <begin position="93"/>
        <end position="114"/>
    </location>
</feature>
<name>A0A0A5GE33_9BACI</name>
<protein>
    <submittedName>
        <fullName evidence="11">Polar amino acid ABC transporter permease</fullName>
    </submittedName>
</protein>
<comment type="caution">
    <text evidence="11">The sequence shown here is derived from an EMBL/GenBank/DDBJ whole genome shotgun (WGS) entry which is preliminary data.</text>
</comment>
<dbReference type="GO" id="GO:0043190">
    <property type="term" value="C:ATP-binding cassette (ABC) transporter complex"/>
    <property type="evidence" value="ECO:0007669"/>
    <property type="project" value="InterPro"/>
</dbReference>
<dbReference type="RefSeq" id="WP_027447976.1">
    <property type="nucleotide sequence ID" value="NZ_AVPF01000015.1"/>
</dbReference>
<feature type="transmembrane region" description="Helical" evidence="9">
    <location>
        <begin position="216"/>
        <end position="240"/>
    </location>
</feature>
<proteinExistence type="inferred from homology"/>
<feature type="transmembrane region" description="Helical" evidence="9">
    <location>
        <begin position="173"/>
        <end position="196"/>
    </location>
</feature>
<evidence type="ECO:0000313" key="12">
    <source>
        <dbReference type="Proteomes" id="UP000030403"/>
    </source>
</evidence>
<feature type="transmembrane region" description="Helical" evidence="9">
    <location>
        <begin position="260"/>
        <end position="279"/>
    </location>
</feature>
<evidence type="ECO:0000313" key="11">
    <source>
        <dbReference type="EMBL" id="KGX89458.1"/>
    </source>
</evidence>
<dbReference type="PANTHER" id="PTHR30614">
    <property type="entry name" value="MEMBRANE COMPONENT OF AMINO ACID ABC TRANSPORTER"/>
    <property type="match status" value="1"/>
</dbReference>
<organism evidence="11 12">
    <name type="scientific">Pontibacillus marinus BH030004 = DSM 16465</name>
    <dbReference type="NCBI Taxonomy" id="1385511"/>
    <lineage>
        <taxon>Bacteria</taxon>
        <taxon>Bacillati</taxon>
        <taxon>Bacillota</taxon>
        <taxon>Bacilli</taxon>
        <taxon>Bacillales</taxon>
        <taxon>Bacillaceae</taxon>
        <taxon>Pontibacillus</taxon>
    </lineage>
</organism>
<gene>
    <name evidence="11" type="ORF">N783_06245</name>
</gene>
<dbReference type="Pfam" id="PF00528">
    <property type="entry name" value="BPD_transp_1"/>
    <property type="match status" value="1"/>
</dbReference>
<dbReference type="Proteomes" id="UP000030403">
    <property type="component" value="Unassembled WGS sequence"/>
</dbReference>
<keyword evidence="6" id="KW-0029">Amino-acid transport</keyword>
<dbReference type="InterPro" id="IPR035906">
    <property type="entry name" value="MetI-like_sf"/>
</dbReference>
<dbReference type="eggNOG" id="COG4597">
    <property type="taxonomic scope" value="Bacteria"/>
</dbReference>
<keyword evidence="5 9" id="KW-0812">Transmembrane</keyword>
<keyword evidence="4" id="KW-1003">Cell membrane</keyword>
<dbReference type="GO" id="GO:0022857">
    <property type="term" value="F:transmembrane transporter activity"/>
    <property type="evidence" value="ECO:0007669"/>
    <property type="project" value="InterPro"/>
</dbReference>